<dbReference type="PROSITE" id="PS51186">
    <property type="entry name" value="GNAT"/>
    <property type="match status" value="2"/>
</dbReference>
<dbReference type="AlphaFoldDB" id="A0A3S0ABG4"/>
<protein>
    <submittedName>
        <fullName evidence="4">GNAT family N-acetyltransferase</fullName>
    </submittedName>
</protein>
<dbReference type="GO" id="GO:0016747">
    <property type="term" value="F:acyltransferase activity, transferring groups other than amino-acyl groups"/>
    <property type="evidence" value="ECO:0007669"/>
    <property type="project" value="InterPro"/>
</dbReference>
<dbReference type="RefSeq" id="WP_126141877.1">
    <property type="nucleotide sequence ID" value="NZ_RXHU01000039.1"/>
</dbReference>
<comment type="caution">
    <text evidence="4">The sequence shown here is derived from an EMBL/GenBank/DDBJ whole genome shotgun (WGS) entry which is preliminary data.</text>
</comment>
<feature type="domain" description="N-acetyltransferase" evidence="3">
    <location>
        <begin position="158"/>
        <end position="298"/>
    </location>
</feature>
<dbReference type="InterPro" id="IPR016181">
    <property type="entry name" value="Acyl_CoA_acyltransferase"/>
</dbReference>
<reference evidence="4 5" key="1">
    <citation type="submission" date="2018-12" db="EMBL/GenBank/DDBJ databases">
        <title>Bacillus ochoae sp. nov., Paenibacillus whitsoniae sp. nov., Paenibacillus spiritus sp. nov. Isolated from the Mars Exploration Rover during spacecraft assembly.</title>
        <authorList>
            <person name="Seuylemezian A."/>
            <person name="Vaishampayan P."/>
        </authorList>
    </citation>
    <scope>NUCLEOTIDE SEQUENCE [LARGE SCALE GENOMIC DNA]</scope>
    <source>
        <strain evidence="4 5">MER 54</strain>
    </source>
</reference>
<dbReference type="PANTHER" id="PTHR43877">
    <property type="entry name" value="AMINOALKYLPHOSPHONATE N-ACETYLTRANSFERASE-RELATED-RELATED"/>
    <property type="match status" value="1"/>
</dbReference>
<dbReference type="SUPFAM" id="SSF55729">
    <property type="entry name" value="Acyl-CoA N-acyltransferases (Nat)"/>
    <property type="match status" value="2"/>
</dbReference>
<dbReference type="EMBL" id="RXHU01000039">
    <property type="protein sequence ID" value="RTE09101.1"/>
    <property type="molecule type" value="Genomic_DNA"/>
</dbReference>
<dbReference type="OrthoDB" id="7163760at2"/>
<dbReference type="InterPro" id="IPR000182">
    <property type="entry name" value="GNAT_dom"/>
</dbReference>
<dbReference type="Pfam" id="PF00583">
    <property type="entry name" value="Acetyltransf_1"/>
    <property type="match status" value="2"/>
</dbReference>
<accession>A0A3S0ABG4</accession>
<name>A0A3S0ABG4_9BACL</name>
<evidence type="ECO:0000313" key="5">
    <source>
        <dbReference type="Proteomes" id="UP000276128"/>
    </source>
</evidence>
<proteinExistence type="predicted"/>
<evidence type="ECO:0000256" key="2">
    <source>
        <dbReference type="ARBA" id="ARBA00023315"/>
    </source>
</evidence>
<evidence type="ECO:0000259" key="3">
    <source>
        <dbReference type="PROSITE" id="PS51186"/>
    </source>
</evidence>
<evidence type="ECO:0000256" key="1">
    <source>
        <dbReference type="ARBA" id="ARBA00022679"/>
    </source>
</evidence>
<dbReference type="Gene3D" id="3.40.630.30">
    <property type="match status" value="1"/>
</dbReference>
<gene>
    <name evidence="4" type="ORF">EJQ19_14125</name>
</gene>
<keyword evidence="2" id="KW-0012">Acyltransferase</keyword>
<organism evidence="4 5">
    <name type="scientific">Paenibacillus whitsoniae</name>
    <dbReference type="NCBI Taxonomy" id="2496558"/>
    <lineage>
        <taxon>Bacteria</taxon>
        <taxon>Bacillati</taxon>
        <taxon>Bacillota</taxon>
        <taxon>Bacilli</taxon>
        <taxon>Bacillales</taxon>
        <taxon>Paenibacillaceae</taxon>
        <taxon>Paenibacillus</taxon>
    </lineage>
</organism>
<keyword evidence="5" id="KW-1185">Reference proteome</keyword>
<sequence>MKQGIHPRAGLSSQELEGVRTLWETCNHHDGIDIKLNWGTLSSRPPGITNDFLYYENDVIVGFLAIYSFLSTEVEISGMVHPAARRMGIFSALAQAAVAECRRRHVPKLIWINERGSASGKAFLTQLGAAYAYSEYVMELRDDVQAASDAAAPADATIALRPAVQADAELLVALNAAGFGMPEADAREYVAQTLEGDRERTWIAELGEARTPIGKIGAMLDPAERRGFIYGFCVAPPFRGQGYGRRILGATIALLKEREQMAHVKLEVSVENEGALGLYESCGFRTTSANDYYVWMVG</sequence>
<dbReference type="PANTHER" id="PTHR43877:SF2">
    <property type="entry name" value="AMINOALKYLPHOSPHONATE N-ACETYLTRANSFERASE-RELATED"/>
    <property type="match status" value="1"/>
</dbReference>
<dbReference type="CDD" id="cd04301">
    <property type="entry name" value="NAT_SF"/>
    <property type="match status" value="2"/>
</dbReference>
<feature type="domain" description="N-acetyltransferase" evidence="3">
    <location>
        <begin position="5"/>
        <end position="143"/>
    </location>
</feature>
<dbReference type="Proteomes" id="UP000276128">
    <property type="component" value="Unassembled WGS sequence"/>
</dbReference>
<dbReference type="InterPro" id="IPR050832">
    <property type="entry name" value="Bact_Acetyltransf"/>
</dbReference>
<evidence type="ECO:0000313" key="4">
    <source>
        <dbReference type="EMBL" id="RTE09101.1"/>
    </source>
</evidence>
<keyword evidence="1 4" id="KW-0808">Transferase</keyword>